<gene>
    <name evidence="11" type="ORF">F3S47_16425</name>
</gene>
<dbReference type="RefSeq" id="WP_150446381.1">
    <property type="nucleotide sequence ID" value="NZ_VYQE01000005.1"/>
</dbReference>
<dbReference type="Pfam" id="PF13671">
    <property type="entry name" value="AAA_33"/>
    <property type="match status" value="1"/>
</dbReference>
<evidence type="ECO:0000256" key="9">
    <source>
        <dbReference type="ARBA" id="ARBA00048090"/>
    </source>
</evidence>
<proteinExistence type="inferred from homology"/>
<accession>A0A5J5GD55</accession>
<evidence type="ECO:0000256" key="6">
    <source>
        <dbReference type="ARBA" id="ARBA00022777"/>
    </source>
</evidence>
<dbReference type="Gene3D" id="3.40.50.300">
    <property type="entry name" value="P-loop containing nucleotide triphosphate hydrolases"/>
    <property type="match status" value="1"/>
</dbReference>
<dbReference type="GO" id="GO:0019521">
    <property type="term" value="P:D-gluconate metabolic process"/>
    <property type="evidence" value="ECO:0007669"/>
    <property type="project" value="UniProtKB-KW"/>
</dbReference>
<comment type="caution">
    <text evidence="11">The sequence shown here is derived from an EMBL/GenBank/DDBJ whole genome shotgun (WGS) entry which is preliminary data.</text>
</comment>
<keyword evidence="12" id="KW-1185">Reference proteome</keyword>
<keyword evidence="6 10" id="KW-0418">Kinase</keyword>
<evidence type="ECO:0000256" key="7">
    <source>
        <dbReference type="ARBA" id="ARBA00022840"/>
    </source>
</evidence>
<dbReference type="AlphaFoldDB" id="A0A5J5GD55"/>
<evidence type="ECO:0000256" key="1">
    <source>
        <dbReference type="ARBA" id="ARBA00004761"/>
    </source>
</evidence>
<dbReference type="PANTHER" id="PTHR43442:SF3">
    <property type="entry name" value="GLUCONOKINASE-RELATED"/>
    <property type="match status" value="1"/>
</dbReference>
<dbReference type="SUPFAM" id="SSF52540">
    <property type="entry name" value="P-loop containing nucleoside triphosphate hydrolases"/>
    <property type="match status" value="1"/>
</dbReference>
<dbReference type="EMBL" id="VYQE01000005">
    <property type="protein sequence ID" value="KAA9006129.1"/>
    <property type="molecule type" value="Genomic_DNA"/>
</dbReference>
<evidence type="ECO:0000256" key="5">
    <source>
        <dbReference type="ARBA" id="ARBA00022741"/>
    </source>
</evidence>
<dbReference type="GO" id="GO:0005524">
    <property type="term" value="F:ATP binding"/>
    <property type="evidence" value="ECO:0007669"/>
    <property type="project" value="UniProtKB-KW"/>
</dbReference>
<dbReference type="CDD" id="cd02021">
    <property type="entry name" value="GntK"/>
    <property type="match status" value="1"/>
</dbReference>
<dbReference type="EC" id="2.7.1.12" evidence="3 10"/>
<organism evidence="11 12">
    <name type="scientific">Histidinibacterium aquaticum</name>
    <dbReference type="NCBI Taxonomy" id="2613962"/>
    <lineage>
        <taxon>Bacteria</taxon>
        <taxon>Pseudomonadati</taxon>
        <taxon>Pseudomonadota</taxon>
        <taxon>Alphaproteobacteria</taxon>
        <taxon>Rhodobacterales</taxon>
        <taxon>Paracoccaceae</taxon>
        <taxon>Histidinibacterium</taxon>
    </lineage>
</organism>
<keyword evidence="5 10" id="KW-0547">Nucleotide-binding</keyword>
<keyword evidence="8" id="KW-0311">Gluconate utilization</keyword>
<dbReference type="PANTHER" id="PTHR43442">
    <property type="entry name" value="GLUCONOKINASE-RELATED"/>
    <property type="match status" value="1"/>
</dbReference>
<comment type="pathway">
    <text evidence="1">Carbohydrate acid metabolism.</text>
</comment>
<sequence length="173" mass="19080">MTQTPKHRAILVMGTSGSGKSTVGSALAERLGAVFLEGDAYHPQSNVDRMASGKPLTDEMRWPWLDQLARAAAEKRQFHETVLACSALKRSYRDRLRAQLPGLITVYPDASKELIAERMQGRKGHFMPLSLLDSQFETLEPPGDDETAIRVSADQRPEEMVAEVAARLSSDGE</sequence>
<evidence type="ECO:0000313" key="11">
    <source>
        <dbReference type="EMBL" id="KAA9006129.1"/>
    </source>
</evidence>
<keyword evidence="7 10" id="KW-0067">ATP-binding</keyword>
<dbReference type="InterPro" id="IPR027417">
    <property type="entry name" value="P-loop_NTPase"/>
</dbReference>
<evidence type="ECO:0000256" key="2">
    <source>
        <dbReference type="ARBA" id="ARBA00008420"/>
    </source>
</evidence>
<dbReference type="FunFam" id="3.40.50.300:FF:000522">
    <property type="entry name" value="Gluconokinase"/>
    <property type="match status" value="1"/>
</dbReference>
<evidence type="ECO:0000256" key="4">
    <source>
        <dbReference type="ARBA" id="ARBA00022679"/>
    </source>
</evidence>
<evidence type="ECO:0000256" key="10">
    <source>
        <dbReference type="RuleBase" id="RU363066"/>
    </source>
</evidence>
<comment type="similarity">
    <text evidence="2 10">Belongs to the gluconokinase GntK/GntV family.</text>
</comment>
<comment type="catalytic activity">
    <reaction evidence="9 10">
        <text>D-gluconate + ATP = 6-phospho-D-gluconate + ADP + H(+)</text>
        <dbReference type="Rhea" id="RHEA:19433"/>
        <dbReference type="ChEBI" id="CHEBI:15378"/>
        <dbReference type="ChEBI" id="CHEBI:18391"/>
        <dbReference type="ChEBI" id="CHEBI:30616"/>
        <dbReference type="ChEBI" id="CHEBI:58759"/>
        <dbReference type="ChEBI" id="CHEBI:456216"/>
        <dbReference type="EC" id="2.7.1.12"/>
    </reaction>
</comment>
<dbReference type="GO" id="GO:0005737">
    <property type="term" value="C:cytoplasm"/>
    <property type="evidence" value="ECO:0007669"/>
    <property type="project" value="TreeGrafter"/>
</dbReference>
<keyword evidence="4 10" id="KW-0808">Transferase</keyword>
<dbReference type="NCBIfam" id="TIGR01313">
    <property type="entry name" value="therm_gnt_kin"/>
    <property type="match status" value="1"/>
</dbReference>
<dbReference type="Proteomes" id="UP000326554">
    <property type="component" value="Unassembled WGS sequence"/>
</dbReference>
<name>A0A5J5GD55_9RHOB</name>
<evidence type="ECO:0000313" key="12">
    <source>
        <dbReference type="Proteomes" id="UP000326554"/>
    </source>
</evidence>
<dbReference type="InterPro" id="IPR006001">
    <property type="entry name" value="Therm_gnt_kin"/>
</dbReference>
<protein>
    <recommendedName>
        <fullName evidence="3 10">Gluconokinase</fullName>
        <ecNumber evidence="3 10">2.7.1.12</ecNumber>
    </recommendedName>
</protein>
<evidence type="ECO:0000256" key="3">
    <source>
        <dbReference type="ARBA" id="ARBA00012054"/>
    </source>
</evidence>
<dbReference type="GO" id="GO:0046316">
    <property type="term" value="F:gluconokinase activity"/>
    <property type="evidence" value="ECO:0007669"/>
    <property type="project" value="UniProtKB-EC"/>
</dbReference>
<evidence type="ECO:0000256" key="8">
    <source>
        <dbReference type="ARBA" id="ARBA00023064"/>
    </source>
</evidence>
<reference evidence="11 12" key="1">
    <citation type="submission" date="2019-09" db="EMBL/GenBank/DDBJ databases">
        <authorList>
            <person name="Park J.-S."/>
            <person name="Choi H.-J."/>
        </authorList>
    </citation>
    <scope>NUCLEOTIDE SEQUENCE [LARGE SCALE GENOMIC DNA]</scope>
    <source>
        <strain evidence="11 12">176SS1-4</strain>
    </source>
</reference>